<dbReference type="GeneID" id="89921483"/>
<gene>
    <name evidence="1" type="ORF">LTR77_000131</name>
</gene>
<evidence type="ECO:0000313" key="2">
    <source>
        <dbReference type="Proteomes" id="UP001337655"/>
    </source>
</evidence>
<dbReference type="EMBL" id="JAVRRT010000001">
    <property type="protein sequence ID" value="KAK5174995.1"/>
    <property type="molecule type" value="Genomic_DNA"/>
</dbReference>
<keyword evidence="2" id="KW-1185">Reference proteome</keyword>
<evidence type="ECO:0000313" key="1">
    <source>
        <dbReference type="EMBL" id="KAK5174995.1"/>
    </source>
</evidence>
<organism evidence="1 2">
    <name type="scientific">Saxophila tyrrhenica</name>
    <dbReference type="NCBI Taxonomy" id="1690608"/>
    <lineage>
        <taxon>Eukaryota</taxon>
        <taxon>Fungi</taxon>
        <taxon>Dikarya</taxon>
        <taxon>Ascomycota</taxon>
        <taxon>Pezizomycotina</taxon>
        <taxon>Dothideomycetes</taxon>
        <taxon>Dothideomycetidae</taxon>
        <taxon>Mycosphaerellales</taxon>
        <taxon>Extremaceae</taxon>
        <taxon>Saxophila</taxon>
    </lineage>
</organism>
<dbReference type="Proteomes" id="UP001337655">
    <property type="component" value="Unassembled WGS sequence"/>
</dbReference>
<name>A0AAV9PRN0_9PEZI</name>
<dbReference type="AlphaFoldDB" id="A0AAV9PRN0"/>
<reference evidence="1 2" key="1">
    <citation type="submission" date="2023-08" db="EMBL/GenBank/DDBJ databases">
        <title>Black Yeasts Isolated from many extreme environments.</title>
        <authorList>
            <person name="Coleine C."/>
            <person name="Stajich J.E."/>
            <person name="Selbmann L."/>
        </authorList>
    </citation>
    <scope>NUCLEOTIDE SEQUENCE [LARGE SCALE GENOMIC DNA]</scope>
    <source>
        <strain evidence="1 2">CCFEE 5935</strain>
    </source>
</reference>
<sequence length="139" mass="15401">MPASSLPHDSSTHLEEMFNIETAVIAAWTAFKLEKLGKTAEANKGLSFAKYYGNIAESDLSWEYEYDCVAGVDPVNVDGLREYLEKIPEIVEGGKDRVEDPEVAAEMKKELNAWLAESLPLTNKMGRSDDSAQKEASKE</sequence>
<comment type="caution">
    <text evidence="1">The sequence shown here is derived from an EMBL/GenBank/DDBJ whole genome shotgun (WGS) entry which is preliminary data.</text>
</comment>
<protein>
    <submittedName>
        <fullName evidence="1">Uncharacterized protein</fullName>
    </submittedName>
</protein>
<dbReference type="RefSeq" id="XP_064663633.1">
    <property type="nucleotide sequence ID" value="XM_064797399.1"/>
</dbReference>
<accession>A0AAV9PRN0</accession>
<proteinExistence type="predicted"/>